<dbReference type="InterPro" id="IPR035069">
    <property type="entry name" value="TTHA1013/TTHA0281-like"/>
</dbReference>
<name>A0A849HGC4_9MICO</name>
<dbReference type="RefSeq" id="WP_171242637.1">
    <property type="nucleotide sequence ID" value="NZ_JABEPQ010000001.1"/>
</dbReference>
<comment type="caution">
    <text evidence="2">The sequence shown here is derived from an EMBL/GenBank/DDBJ whole genome shotgun (WGS) entry which is preliminary data.</text>
</comment>
<sequence>MSRPTYRVDALKREGWWLLTSPDAPGAVSQVRTLGQADEHAREAIAFVLGLAEDSFDLTVVPELPKALQAKVSKAKQGIRDLEALQREAGAMSREAVQELAAAGFKGREIAVVLGVSPQRVSQLAKSSGGPQQRVTARATPRSRAASMPAATKNGAARRK</sequence>
<reference evidence="2 3" key="1">
    <citation type="submission" date="2020-04" db="EMBL/GenBank/DDBJ databases">
        <title>Knoellia sp. isolate from air conditioner.</title>
        <authorList>
            <person name="Chea S."/>
            <person name="Kim D.-U."/>
        </authorList>
    </citation>
    <scope>NUCLEOTIDE SEQUENCE [LARGE SCALE GENOMIC DNA]</scope>
    <source>
        <strain evidence="2 3">DB2414S</strain>
    </source>
</reference>
<dbReference type="EMBL" id="JABEPQ010000001">
    <property type="protein sequence ID" value="NNM45644.1"/>
    <property type="molecule type" value="Genomic_DNA"/>
</dbReference>
<keyword evidence="3" id="KW-1185">Reference proteome</keyword>
<accession>A0A849HGC4</accession>
<dbReference type="Proteomes" id="UP000588586">
    <property type="component" value="Unassembled WGS sequence"/>
</dbReference>
<feature type="compositionally biased region" description="Polar residues" evidence="1">
    <location>
        <begin position="122"/>
        <end position="135"/>
    </location>
</feature>
<dbReference type="SUPFAM" id="SSF143100">
    <property type="entry name" value="TTHA1013/TTHA0281-like"/>
    <property type="match status" value="1"/>
</dbReference>
<proteinExistence type="predicted"/>
<feature type="compositionally biased region" description="Low complexity" evidence="1">
    <location>
        <begin position="136"/>
        <end position="152"/>
    </location>
</feature>
<evidence type="ECO:0008006" key="4">
    <source>
        <dbReference type="Google" id="ProtNLM"/>
    </source>
</evidence>
<gene>
    <name evidence="2" type="ORF">HJG52_06445</name>
</gene>
<evidence type="ECO:0000313" key="2">
    <source>
        <dbReference type="EMBL" id="NNM45644.1"/>
    </source>
</evidence>
<evidence type="ECO:0000256" key="1">
    <source>
        <dbReference type="SAM" id="MobiDB-lite"/>
    </source>
</evidence>
<protein>
    <recommendedName>
        <fullName evidence="4">Antitoxin HicB</fullName>
    </recommendedName>
</protein>
<organism evidence="2 3">
    <name type="scientific">Knoellia koreensis</name>
    <dbReference type="NCBI Taxonomy" id="2730921"/>
    <lineage>
        <taxon>Bacteria</taxon>
        <taxon>Bacillati</taxon>
        <taxon>Actinomycetota</taxon>
        <taxon>Actinomycetes</taxon>
        <taxon>Micrococcales</taxon>
        <taxon>Intrasporangiaceae</taxon>
        <taxon>Knoellia</taxon>
    </lineage>
</organism>
<feature type="region of interest" description="Disordered" evidence="1">
    <location>
        <begin position="122"/>
        <end position="160"/>
    </location>
</feature>
<evidence type="ECO:0000313" key="3">
    <source>
        <dbReference type="Proteomes" id="UP000588586"/>
    </source>
</evidence>
<dbReference type="AlphaFoldDB" id="A0A849HGC4"/>